<dbReference type="SUPFAM" id="SSF47384">
    <property type="entry name" value="Homodimeric domain of signal transducing histidine kinase"/>
    <property type="match status" value="1"/>
</dbReference>
<feature type="domain" description="Histidine kinase" evidence="9">
    <location>
        <begin position="462"/>
        <end position="673"/>
    </location>
</feature>
<feature type="transmembrane region" description="Helical" evidence="8">
    <location>
        <begin position="282"/>
        <end position="302"/>
    </location>
</feature>
<feature type="transmembrane region" description="Helical" evidence="8">
    <location>
        <begin position="248"/>
        <end position="270"/>
    </location>
</feature>
<keyword evidence="10" id="KW-0547">Nucleotide-binding</keyword>
<dbReference type="InterPro" id="IPR005467">
    <property type="entry name" value="His_kinase_dom"/>
</dbReference>
<keyword evidence="6" id="KW-0902">Two-component regulatory system</keyword>
<evidence type="ECO:0000256" key="4">
    <source>
        <dbReference type="ARBA" id="ARBA00022679"/>
    </source>
</evidence>
<dbReference type="EMBL" id="CP146256">
    <property type="protein sequence ID" value="XAH75353.1"/>
    <property type="molecule type" value="Genomic_DNA"/>
</dbReference>
<keyword evidence="10" id="KW-0067">ATP-binding</keyword>
<dbReference type="PRINTS" id="PR00344">
    <property type="entry name" value="BCTRLSENSOR"/>
</dbReference>
<sequence>MDGGKSTVRSINQNKNHEFKGMLSVTVYLLAAALVCVLVTRLCAIHFEVVNAQQPGLTDLTDFDFDSSIAQVATESTGSIYIYAGAFYTSEDFAAGNISVDGILYDRTEGAQGDYGTLRMELRLPPGEVYAIAAKNPSYAQRLFIDGKEYSAIGIPGDSAETTVPKTARFVEAFLPQGDTTEIIFHYSNFVHADGGGLYPIDIGKVTSIVRNEQLSTIQTTAVIAGLTAIMLFFFGLFLFFERYKYLLWFSLLCGCIALRVIGSGLLPILLPELSWALEIRLSYIGTCLMALFASLYIASLFPGAANKWAMRSFAVFCGGCVMFICLAPTTVFTRYPVELSLAYIGFVAYLLLTMLWRALRGTLSFALSKPERRLLLLGLILFALLSAADIFAHQRALLLFGLSYQAVGMVVFLFLNMLALVMSFSRTEQELDAVRESQREIQETNRMLERLNRARIDFLNNISHEMKTPLAVISSYAGLTISQLRRNAMDEQTEENLDRVQQEAVRLGRLVEQLMKVSLEKERQLTLTDTDANTLLHRAADYCEALCRGHNNQITVACHPAHIPLRVNPDELFQVQLNLITNANRQMRDGVIALSAQQDEQNGQTVFCVADSGKGIPPELLAQVFERGVSGNGGTGLGLAICREIVREHGGQIDIQSGGSGTTVRFTLPLAKGGNQP</sequence>
<dbReference type="Pfam" id="PF00512">
    <property type="entry name" value="HisKA"/>
    <property type="match status" value="1"/>
</dbReference>
<evidence type="ECO:0000256" key="6">
    <source>
        <dbReference type="ARBA" id="ARBA00023012"/>
    </source>
</evidence>
<evidence type="ECO:0000256" key="3">
    <source>
        <dbReference type="ARBA" id="ARBA00022553"/>
    </source>
</evidence>
<evidence type="ECO:0000256" key="1">
    <source>
        <dbReference type="ARBA" id="ARBA00000085"/>
    </source>
</evidence>
<dbReference type="SUPFAM" id="SSF55874">
    <property type="entry name" value="ATPase domain of HSP90 chaperone/DNA topoisomerase II/histidine kinase"/>
    <property type="match status" value="1"/>
</dbReference>
<keyword evidence="3" id="KW-0597">Phosphoprotein</keyword>
<comment type="catalytic activity">
    <reaction evidence="1">
        <text>ATP + protein L-histidine = ADP + protein N-phospho-L-histidine.</text>
        <dbReference type="EC" id="2.7.13.3"/>
    </reaction>
</comment>
<dbReference type="InterPro" id="IPR036890">
    <property type="entry name" value="HATPase_C_sf"/>
</dbReference>
<dbReference type="InterPro" id="IPR011623">
    <property type="entry name" value="7TMR_DISM_rcpt_extracell_dom1"/>
</dbReference>
<keyword evidence="11" id="KW-1185">Reference proteome</keyword>
<dbReference type="InterPro" id="IPR004358">
    <property type="entry name" value="Sig_transdc_His_kin-like_C"/>
</dbReference>
<keyword evidence="8" id="KW-1133">Transmembrane helix</keyword>
<dbReference type="CDD" id="cd00075">
    <property type="entry name" value="HATPase"/>
    <property type="match status" value="1"/>
</dbReference>
<feature type="transmembrane region" description="Helical" evidence="8">
    <location>
        <begin position="375"/>
        <end position="393"/>
    </location>
</feature>
<dbReference type="Proteomes" id="UP001451571">
    <property type="component" value="Chromosome"/>
</dbReference>
<dbReference type="PROSITE" id="PS50109">
    <property type="entry name" value="HIS_KIN"/>
    <property type="match status" value="1"/>
</dbReference>
<dbReference type="InterPro" id="IPR003661">
    <property type="entry name" value="HisK_dim/P_dom"/>
</dbReference>
<feature type="transmembrane region" description="Helical" evidence="8">
    <location>
        <begin position="21"/>
        <end position="40"/>
    </location>
</feature>
<dbReference type="Pfam" id="PF02518">
    <property type="entry name" value="HATPase_c"/>
    <property type="match status" value="1"/>
</dbReference>
<keyword evidence="5" id="KW-0418">Kinase</keyword>
<dbReference type="Gene3D" id="1.10.287.130">
    <property type="match status" value="1"/>
</dbReference>
<evidence type="ECO:0000256" key="8">
    <source>
        <dbReference type="SAM" id="Phobius"/>
    </source>
</evidence>
<dbReference type="CDD" id="cd00082">
    <property type="entry name" value="HisKA"/>
    <property type="match status" value="1"/>
</dbReference>
<feature type="transmembrane region" description="Helical" evidence="8">
    <location>
        <begin position="342"/>
        <end position="360"/>
    </location>
</feature>
<dbReference type="PANTHER" id="PTHR43711">
    <property type="entry name" value="TWO-COMPONENT HISTIDINE KINASE"/>
    <property type="match status" value="1"/>
</dbReference>
<feature type="transmembrane region" description="Helical" evidence="8">
    <location>
        <begin position="222"/>
        <end position="241"/>
    </location>
</feature>
<feature type="transmembrane region" description="Helical" evidence="8">
    <location>
        <begin position="399"/>
        <end position="422"/>
    </location>
</feature>
<feature type="transmembrane region" description="Helical" evidence="8">
    <location>
        <begin position="314"/>
        <end position="336"/>
    </location>
</feature>
<organism evidence="10 11">
    <name type="scientific">Kineothrix sedimenti</name>
    <dbReference type="NCBI Taxonomy" id="3123317"/>
    <lineage>
        <taxon>Bacteria</taxon>
        <taxon>Bacillati</taxon>
        <taxon>Bacillota</taxon>
        <taxon>Clostridia</taxon>
        <taxon>Lachnospirales</taxon>
        <taxon>Lachnospiraceae</taxon>
        <taxon>Kineothrix</taxon>
    </lineage>
</organism>
<evidence type="ECO:0000313" key="11">
    <source>
        <dbReference type="Proteomes" id="UP001451571"/>
    </source>
</evidence>
<protein>
    <recommendedName>
        <fullName evidence="2">histidine kinase</fullName>
        <ecNumber evidence="2">2.7.13.3</ecNumber>
    </recommendedName>
</protein>
<dbReference type="InterPro" id="IPR050736">
    <property type="entry name" value="Sensor_HK_Regulatory"/>
</dbReference>
<keyword evidence="7" id="KW-0175">Coiled coil</keyword>
<dbReference type="Pfam" id="PF07695">
    <property type="entry name" value="7TMR-DISM_7TM"/>
    <property type="match status" value="1"/>
</dbReference>
<proteinExistence type="predicted"/>
<name>A0ABZ3EYL4_9FIRM</name>
<evidence type="ECO:0000259" key="9">
    <source>
        <dbReference type="PROSITE" id="PS50109"/>
    </source>
</evidence>
<dbReference type="SMART" id="SM00388">
    <property type="entry name" value="HisKA"/>
    <property type="match status" value="1"/>
</dbReference>
<dbReference type="EC" id="2.7.13.3" evidence="2"/>
<dbReference type="GO" id="GO:0005524">
    <property type="term" value="F:ATP binding"/>
    <property type="evidence" value="ECO:0007669"/>
    <property type="project" value="UniProtKB-KW"/>
</dbReference>
<dbReference type="InterPro" id="IPR003594">
    <property type="entry name" value="HATPase_dom"/>
</dbReference>
<keyword evidence="4" id="KW-0808">Transferase</keyword>
<dbReference type="PANTHER" id="PTHR43711:SF1">
    <property type="entry name" value="HISTIDINE KINASE 1"/>
    <property type="match status" value="1"/>
</dbReference>
<feature type="coiled-coil region" evidence="7">
    <location>
        <begin position="435"/>
        <end position="462"/>
    </location>
</feature>
<keyword evidence="8" id="KW-0472">Membrane</keyword>
<dbReference type="InterPro" id="IPR036097">
    <property type="entry name" value="HisK_dim/P_sf"/>
</dbReference>
<dbReference type="Gene3D" id="3.30.565.10">
    <property type="entry name" value="Histidine kinase-like ATPase, C-terminal domain"/>
    <property type="match status" value="1"/>
</dbReference>
<dbReference type="SMART" id="SM00387">
    <property type="entry name" value="HATPase_c"/>
    <property type="match status" value="1"/>
</dbReference>
<evidence type="ECO:0000256" key="7">
    <source>
        <dbReference type="SAM" id="Coils"/>
    </source>
</evidence>
<evidence type="ECO:0000256" key="5">
    <source>
        <dbReference type="ARBA" id="ARBA00022777"/>
    </source>
</evidence>
<accession>A0ABZ3EYL4</accession>
<evidence type="ECO:0000256" key="2">
    <source>
        <dbReference type="ARBA" id="ARBA00012438"/>
    </source>
</evidence>
<evidence type="ECO:0000313" key="10">
    <source>
        <dbReference type="EMBL" id="XAH75353.1"/>
    </source>
</evidence>
<keyword evidence="8" id="KW-0812">Transmembrane</keyword>
<dbReference type="RefSeq" id="WP_342758918.1">
    <property type="nucleotide sequence ID" value="NZ_CP146256.1"/>
</dbReference>
<reference evidence="10 11" key="1">
    <citation type="submission" date="2024-02" db="EMBL/GenBank/DDBJ databases">
        <title>Bacterial strain from lacustrine sediment.</title>
        <authorList>
            <person name="Petit C."/>
            <person name="Fadhlaoui K."/>
        </authorList>
    </citation>
    <scope>NUCLEOTIDE SEQUENCE [LARGE SCALE GENOMIC DNA]</scope>
    <source>
        <strain evidence="10 11">IPX-CK</strain>
    </source>
</reference>
<gene>
    <name evidence="10" type="ORF">V6984_06245</name>
</gene>